<organism evidence="1 2">
    <name type="scientific">Streptosporangium lutulentum</name>
    <dbReference type="NCBI Taxonomy" id="1461250"/>
    <lineage>
        <taxon>Bacteria</taxon>
        <taxon>Bacillati</taxon>
        <taxon>Actinomycetota</taxon>
        <taxon>Actinomycetes</taxon>
        <taxon>Streptosporangiales</taxon>
        <taxon>Streptosporangiaceae</taxon>
        <taxon>Streptosporangium</taxon>
    </lineage>
</organism>
<dbReference type="RefSeq" id="WP_307564946.1">
    <property type="nucleotide sequence ID" value="NZ_JAUSQU010000001.1"/>
</dbReference>
<dbReference type="EMBL" id="JAUSQU010000001">
    <property type="protein sequence ID" value="MDP9847898.1"/>
    <property type="molecule type" value="Genomic_DNA"/>
</dbReference>
<evidence type="ECO:0000313" key="2">
    <source>
        <dbReference type="Proteomes" id="UP001225356"/>
    </source>
</evidence>
<comment type="caution">
    <text evidence="1">The sequence shown here is derived from an EMBL/GenBank/DDBJ whole genome shotgun (WGS) entry which is preliminary data.</text>
</comment>
<reference evidence="1 2" key="1">
    <citation type="submission" date="2023-07" db="EMBL/GenBank/DDBJ databases">
        <title>Sequencing the genomes of 1000 actinobacteria strains.</title>
        <authorList>
            <person name="Klenk H.-P."/>
        </authorList>
    </citation>
    <scope>NUCLEOTIDE SEQUENCE [LARGE SCALE GENOMIC DNA]</scope>
    <source>
        <strain evidence="1 2">DSM 46740</strain>
    </source>
</reference>
<keyword evidence="2" id="KW-1185">Reference proteome</keyword>
<protein>
    <submittedName>
        <fullName evidence="1">Uncharacterized protein</fullName>
    </submittedName>
</protein>
<dbReference type="Proteomes" id="UP001225356">
    <property type="component" value="Unassembled WGS sequence"/>
</dbReference>
<gene>
    <name evidence="1" type="ORF">J2853_007109</name>
</gene>
<name>A0ABT9QMA7_9ACTN</name>
<evidence type="ECO:0000313" key="1">
    <source>
        <dbReference type="EMBL" id="MDP9847898.1"/>
    </source>
</evidence>
<sequence length="54" mass="5857">MTSALLQVVWSPGSDHLTGVCHCGAEYRADGPVEVWQWLLAHPDHEASIEAGID</sequence>
<accession>A0ABT9QMA7</accession>
<proteinExistence type="predicted"/>